<evidence type="ECO:0000256" key="6">
    <source>
        <dbReference type="ARBA" id="ARBA00023004"/>
    </source>
</evidence>
<comment type="cofactor">
    <cofactor evidence="9">
        <name>Fe(2+)</name>
        <dbReference type="ChEBI" id="CHEBI:29033"/>
    </cofactor>
    <cofactor evidence="9">
        <name>Mn(2+)</name>
        <dbReference type="ChEBI" id="CHEBI:29035"/>
    </cofactor>
</comment>
<evidence type="ECO:0000256" key="5">
    <source>
        <dbReference type="ARBA" id="ARBA00012927"/>
    </source>
</evidence>
<dbReference type="PANTHER" id="PTHR30387:SF2">
    <property type="entry name" value="MANNONATE DEHYDRATASE"/>
    <property type="match status" value="1"/>
</dbReference>
<comment type="similarity">
    <text evidence="4 9">Belongs to the mannonate dehydratase family.</text>
</comment>
<keyword evidence="12" id="KW-1185">Reference proteome</keyword>
<evidence type="ECO:0000313" key="11">
    <source>
        <dbReference type="EMBL" id="SMO80426.1"/>
    </source>
</evidence>
<reference evidence="11 12" key="1">
    <citation type="submission" date="2017-05" db="EMBL/GenBank/DDBJ databases">
        <authorList>
            <person name="Varghese N."/>
            <person name="Submissions S."/>
        </authorList>
    </citation>
    <scope>NUCLEOTIDE SEQUENCE [LARGE SCALE GENOMIC DNA]</scope>
    <source>
        <strain evidence="11 12">DSM 21194</strain>
    </source>
</reference>
<feature type="region of interest" description="Disordered" evidence="10">
    <location>
        <begin position="335"/>
        <end position="355"/>
    </location>
</feature>
<dbReference type="Proteomes" id="UP000317593">
    <property type="component" value="Unassembled WGS sequence"/>
</dbReference>
<dbReference type="SUPFAM" id="SSF51658">
    <property type="entry name" value="Xylose isomerase-like"/>
    <property type="match status" value="1"/>
</dbReference>
<dbReference type="Pfam" id="PF03786">
    <property type="entry name" value="UxuA"/>
    <property type="match status" value="1"/>
</dbReference>
<keyword evidence="6 9" id="KW-0408">Iron</keyword>
<dbReference type="GO" id="GO:0008198">
    <property type="term" value="F:ferrous iron binding"/>
    <property type="evidence" value="ECO:0007669"/>
    <property type="project" value="TreeGrafter"/>
</dbReference>
<dbReference type="InterPro" id="IPR036237">
    <property type="entry name" value="Xyl_isomerase-like_sf"/>
</dbReference>
<evidence type="ECO:0000256" key="10">
    <source>
        <dbReference type="SAM" id="MobiDB-lite"/>
    </source>
</evidence>
<evidence type="ECO:0000256" key="4">
    <source>
        <dbReference type="ARBA" id="ARBA00007389"/>
    </source>
</evidence>
<dbReference type="OrthoDB" id="9780250at2"/>
<comment type="pathway">
    <text evidence="3 9">Carbohydrate metabolism; pentose and glucuronate interconversion.</text>
</comment>
<dbReference type="EMBL" id="FXTH01000014">
    <property type="protein sequence ID" value="SMO80426.1"/>
    <property type="molecule type" value="Genomic_DNA"/>
</dbReference>
<organism evidence="11 12">
    <name type="scientific">Fodinibius sediminis</name>
    <dbReference type="NCBI Taxonomy" id="1214077"/>
    <lineage>
        <taxon>Bacteria</taxon>
        <taxon>Pseudomonadati</taxon>
        <taxon>Balneolota</taxon>
        <taxon>Balneolia</taxon>
        <taxon>Balneolales</taxon>
        <taxon>Balneolaceae</taxon>
        <taxon>Fodinibius</taxon>
    </lineage>
</organism>
<keyword evidence="8 9" id="KW-0456">Lyase</keyword>
<evidence type="ECO:0000256" key="9">
    <source>
        <dbReference type="HAMAP-Rule" id="MF_00106"/>
    </source>
</evidence>
<dbReference type="GO" id="GO:0008927">
    <property type="term" value="F:mannonate dehydratase activity"/>
    <property type="evidence" value="ECO:0007669"/>
    <property type="project" value="UniProtKB-UniRule"/>
</dbReference>
<keyword evidence="7 9" id="KW-0464">Manganese</keyword>
<evidence type="ECO:0000256" key="8">
    <source>
        <dbReference type="ARBA" id="ARBA00023239"/>
    </source>
</evidence>
<comment type="function">
    <text evidence="2 9">Catalyzes the dehydration of D-mannonate.</text>
</comment>
<comment type="catalytic activity">
    <reaction evidence="1 9">
        <text>D-mannonate = 2-dehydro-3-deoxy-D-gluconate + H2O</text>
        <dbReference type="Rhea" id="RHEA:20097"/>
        <dbReference type="ChEBI" id="CHEBI:15377"/>
        <dbReference type="ChEBI" id="CHEBI:17767"/>
        <dbReference type="ChEBI" id="CHEBI:57990"/>
        <dbReference type="EC" id="4.2.1.8"/>
    </reaction>
</comment>
<sequence>MHFEQTWRWFGSYDTIPLSDIKQTGATGIVTALHHIPHGEVWPVDEIKKRKRRIEESGLRWSVVESIPVHEDIKKQKGDYQTYIDNYKQSIRNLAACGIDTVCYNFMPLTDWTRTNVNQPLEEGGTALRFDATAFAAFELFILQRDGATQTYSQEQQEKAKSYYQSLSDDQIDELTQTILLGLPGDEEMTLEKFRALLDEYRNIDDQKLRAHLHHFLEAIIPVAEEEGVRMAIHPDDPPFSLFGLPRIVSTEEDARQLLEAVDSPFNGLTFCTGSYGAHSRNDLAGMVERLGHRINFIHLRSVKRDEDGSFQEARHLEGDAGMYDVMLALIKEQQKRASAGREDRSMPMRPDHGHRLLDDLQRESYPGYSGLGRMRGLAELRGLEMGIRKSLASTQ</sequence>
<protein>
    <recommendedName>
        <fullName evidence="5 9">Mannonate dehydratase</fullName>
        <ecNumber evidence="5 9">4.2.1.8</ecNumber>
    </recommendedName>
    <alternativeName>
        <fullName evidence="9">D-mannonate hydro-lyase</fullName>
    </alternativeName>
</protein>
<dbReference type="GO" id="GO:0042840">
    <property type="term" value="P:D-glucuronate catabolic process"/>
    <property type="evidence" value="ECO:0007669"/>
    <property type="project" value="TreeGrafter"/>
</dbReference>
<evidence type="ECO:0000256" key="7">
    <source>
        <dbReference type="ARBA" id="ARBA00023211"/>
    </source>
</evidence>
<dbReference type="RefSeq" id="WP_142715369.1">
    <property type="nucleotide sequence ID" value="NZ_FXTH01000014.1"/>
</dbReference>
<dbReference type="HAMAP" id="MF_00106">
    <property type="entry name" value="UxuA"/>
    <property type="match status" value="1"/>
</dbReference>
<accession>A0A521E913</accession>
<dbReference type="InterPro" id="IPR004628">
    <property type="entry name" value="Man_deHydtase"/>
</dbReference>
<dbReference type="NCBIfam" id="TIGR00695">
    <property type="entry name" value="uxuA"/>
    <property type="match status" value="1"/>
</dbReference>
<dbReference type="NCBIfam" id="NF003027">
    <property type="entry name" value="PRK03906.1"/>
    <property type="match status" value="1"/>
</dbReference>
<evidence type="ECO:0000313" key="12">
    <source>
        <dbReference type="Proteomes" id="UP000317593"/>
    </source>
</evidence>
<gene>
    <name evidence="9" type="primary">uxuA</name>
    <name evidence="11" type="ORF">SAMN06265218_11422</name>
</gene>
<proteinExistence type="inferred from homology"/>
<dbReference type="PANTHER" id="PTHR30387">
    <property type="entry name" value="MANNONATE DEHYDRATASE"/>
    <property type="match status" value="1"/>
</dbReference>
<dbReference type="AlphaFoldDB" id="A0A521E913"/>
<dbReference type="GO" id="GO:0030145">
    <property type="term" value="F:manganese ion binding"/>
    <property type="evidence" value="ECO:0007669"/>
    <property type="project" value="TreeGrafter"/>
</dbReference>
<evidence type="ECO:0000256" key="2">
    <source>
        <dbReference type="ARBA" id="ARBA00002713"/>
    </source>
</evidence>
<dbReference type="UniPathway" id="UPA00246"/>
<evidence type="ECO:0000256" key="3">
    <source>
        <dbReference type="ARBA" id="ARBA00004892"/>
    </source>
</evidence>
<evidence type="ECO:0000256" key="1">
    <source>
        <dbReference type="ARBA" id="ARBA00001794"/>
    </source>
</evidence>
<dbReference type="PIRSF" id="PIRSF016049">
    <property type="entry name" value="Man_dehyd"/>
    <property type="match status" value="1"/>
</dbReference>
<name>A0A521E913_9BACT</name>
<dbReference type="Gene3D" id="3.20.20.150">
    <property type="entry name" value="Divalent-metal-dependent TIM barrel enzymes"/>
    <property type="match status" value="1"/>
</dbReference>
<dbReference type="EC" id="4.2.1.8" evidence="5 9"/>